<dbReference type="Proteomes" id="UP000315295">
    <property type="component" value="Unassembled WGS sequence"/>
</dbReference>
<keyword evidence="2" id="KW-1185">Reference proteome</keyword>
<sequence length="67" mass="7324">MLLTVPLEISPDGLSELYKFPREGPKHRAMADVNLPSSILPNMASDLNLGVADLLQRSFKSSVRSVT</sequence>
<dbReference type="EMBL" id="VIEB01000590">
    <property type="protein sequence ID" value="TQD85574.1"/>
    <property type="molecule type" value="Genomic_DNA"/>
</dbReference>
<organism evidence="1 2">
    <name type="scientific">Malus baccata</name>
    <name type="common">Siberian crab apple</name>
    <name type="synonym">Pyrus baccata</name>
    <dbReference type="NCBI Taxonomy" id="106549"/>
    <lineage>
        <taxon>Eukaryota</taxon>
        <taxon>Viridiplantae</taxon>
        <taxon>Streptophyta</taxon>
        <taxon>Embryophyta</taxon>
        <taxon>Tracheophyta</taxon>
        <taxon>Spermatophyta</taxon>
        <taxon>Magnoliopsida</taxon>
        <taxon>eudicotyledons</taxon>
        <taxon>Gunneridae</taxon>
        <taxon>Pentapetalae</taxon>
        <taxon>rosids</taxon>
        <taxon>fabids</taxon>
        <taxon>Rosales</taxon>
        <taxon>Rosaceae</taxon>
        <taxon>Amygdaloideae</taxon>
        <taxon>Maleae</taxon>
        <taxon>Malus</taxon>
    </lineage>
</organism>
<comment type="caution">
    <text evidence="1">The sequence shown here is derived from an EMBL/GenBank/DDBJ whole genome shotgun (WGS) entry which is preliminary data.</text>
</comment>
<protein>
    <recommendedName>
        <fullName evidence="3">Exonuclease domain-containing protein</fullName>
    </recommendedName>
</protein>
<evidence type="ECO:0000313" key="2">
    <source>
        <dbReference type="Proteomes" id="UP000315295"/>
    </source>
</evidence>
<proteinExistence type="predicted"/>
<gene>
    <name evidence="1" type="ORF">C1H46_028844</name>
</gene>
<dbReference type="AlphaFoldDB" id="A0A540LGI2"/>
<name>A0A540LGI2_MALBA</name>
<accession>A0A540LGI2</accession>
<dbReference type="STRING" id="106549.A0A540LGI2"/>
<reference evidence="1 2" key="1">
    <citation type="journal article" date="2019" name="G3 (Bethesda)">
        <title>Sequencing of a Wild Apple (Malus baccata) Genome Unravels the Differences Between Cultivated and Wild Apple Species Regarding Disease Resistance and Cold Tolerance.</title>
        <authorList>
            <person name="Chen X."/>
        </authorList>
    </citation>
    <scope>NUCLEOTIDE SEQUENCE [LARGE SCALE GENOMIC DNA]</scope>
    <source>
        <strain evidence="2">cv. Shandingzi</strain>
        <tissue evidence="1">Leaves</tissue>
    </source>
</reference>
<evidence type="ECO:0000313" key="1">
    <source>
        <dbReference type="EMBL" id="TQD85574.1"/>
    </source>
</evidence>
<evidence type="ECO:0008006" key="3">
    <source>
        <dbReference type="Google" id="ProtNLM"/>
    </source>
</evidence>